<feature type="transmembrane region" description="Helical" evidence="1">
    <location>
        <begin position="162"/>
        <end position="183"/>
    </location>
</feature>
<reference evidence="2 3" key="1">
    <citation type="submission" date="2024-10" db="EMBL/GenBank/DDBJ databases">
        <authorList>
            <person name="Ratan Roy A."/>
            <person name="Morales Sandoval P.H."/>
            <person name="De Los Santos Villalobos S."/>
            <person name="Chakraborty S."/>
            <person name="Mukherjee J."/>
        </authorList>
    </citation>
    <scope>NUCLEOTIDE SEQUENCE [LARGE SCALE GENOMIC DNA]</scope>
    <source>
        <strain evidence="2 3">S1</strain>
    </source>
</reference>
<organism evidence="2 3">
    <name type="scientific">Almyronema epifaneia S1</name>
    <dbReference type="NCBI Taxonomy" id="2991925"/>
    <lineage>
        <taxon>Bacteria</taxon>
        <taxon>Bacillati</taxon>
        <taxon>Cyanobacteriota</taxon>
        <taxon>Cyanophyceae</taxon>
        <taxon>Nodosilineales</taxon>
        <taxon>Nodosilineaceae</taxon>
        <taxon>Almyronema</taxon>
        <taxon>Almyronema epifaneia</taxon>
    </lineage>
</organism>
<proteinExistence type="predicted"/>
<dbReference type="Proteomes" id="UP001600165">
    <property type="component" value="Unassembled WGS sequence"/>
</dbReference>
<protein>
    <recommendedName>
        <fullName evidence="4">DUF4335 domain-containing protein</fullName>
    </recommendedName>
</protein>
<keyword evidence="1" id="KW-0472">Membrane</keyword>
<gene>
    <name evidence="2" type="ORF">ACFVKH_19520</name>
</gene>
<evidence type="ECO:0000313" key="2">
    <source>
        <dbReference type="EMBL" id="MFE4108475.1"/>
    </source>
</evidence>
<dbReference type="RefSeq" id="WP_377968104.1">
    <property type="nucleotide sequence ID" value="NZ_JBHZOL010000111.1"/>
</dbReference>
<keyword evidence="1" id="KW-0812">Transmembrane</keyword>
<dbReference type="EMBL" id="JBHZOL010000111">
    <property type="protein sequence ID" value="MFE4108475.1"/>
    <property type="molecule type" value="Genomic_DNA"/>
</dbReference>
<sequence length="214" mass="24228">MKLTNILWSTRGHDWGFRMLLLPKLSCTDWLDAHHRMFQDNTATEEYQVNQGNIRLSSNLTVSYIALSFPDPEQRKDRSGRIIPHEVALLGEEINAFQDIQFAVNEIWKTLSSTYATLYPLSPDEVDKRSIEARGDSLYLVQKEAEINTSLTEDKKPNFHPVAIAIAVIAIATIILMLSLQYLEQDRNPGSSPESTSSKISQVTGNLAYSKWNT</sequence>
<name>A0ABW6ILN0_9CYAN</name>
<evidence type="ECO:0008006" key="4">
    <source>
        <dbReference type="Google" id="ProtNLM"/>
    </source>
</evidence>
<evidence type="ECO:0000313" key="3">
    <source>
        <dbReference type="Proteomes" id="UP001600165"/>
    </source>
</evidence>
<keyword evidence="3" id="KW-1185">Reference proteome</keyword>
<comment type="caution">
    <text evidence="2">The sequence shown here is derived from an EMBL/GenBank/DDBJ whole genome shotgun (WGS) entry which is preliminary data.</text>
</comment>
<accession>A0ABW6ILN0</accession>
<evidence type="ECO:0000256" key="1">
    <source>
        <dbReference type="SAM" id="Phobius"/>
    </source>
</evidence>
<keyword evidence="1" id="KW-1133">Transmembrane helix</keyword>